<dbReference type="AlphaFoldDB" id="A0A510Y3K9"/>
<evidence type="ECO:0000313" key="2">
    <source>
        <dbReference type="EMBL" id="GEK57167.1"/>
    </source>
</evidence>
<comment type="caution">
    <text evidence="2">The sequence shown here is derived from an EMBL/GenBank/DDBJ whole genome shotgun (WGS) entry which is preliminary data.</text>
</comment>
<dbReference type="Proteomes" id="UP000321051">
    <property type="component" value="Unassembled WGS sequence"/>
</dbReference>
<protein>
    <submittedName>
        <fullName evidence="2">Uncharacterized protein</fullName>
    </submittedName>
</protein>
<proteinExistence type="predicted"/>
<evidence type="ECO:0000256" key="1">
    <source>
        <dbReference type="SAM" id="Coils"/>
    </source>
</evidence>
<keyword evidence="3" id="KW-1185">Reference proteome</keyword>
<dbReference type="EMBL" id="BJUN01000001">
    <property type="protein sequence ID" value="GEK57167.1"/>
    <property type="molecule type" value="Genomic_DNA"/>
</dbReference>
<dbReference type="RefSeq" id="WP_094907788.1">
    <property type="nucleotide sequence ID" value="NZ_BJUN01000001.1"/>
</dbReference>
<feature type="coiled-coil region" evidence="1">
    <location>
        <begin position="1"/>
        <end position="28"/>
    </location>
</feature>
<keyword evidence="1" id="KW-0175">Coiled coil</keyword>
<organism evidence="2 3">
    <name type="scientific">Marinococcus halophilus</name>
    <dbReference type="NCBI Taxonomy" id="1371"/>
    <lineage>
        <taxon>Bacteria</taxon>
        <taxon>Bacillati</taxon>
        <taxon>Bacillota</taxon>
        <taxon>Bacilli</taxon>
        <taxon>Bacillales</taxon>
        <taxon>Bacillaceae</taxon>
        <taxon>Marinococcus</taxon>
    </lineage>
</organism>
<evidence type="ECO:0000313" key="3">
    <source>
        <dbReference type="Proteomes" id="UP000321051"/>
    </source>
</evidence>
<accession>A0A510Y3K9</accession>
<gene>
    <name evidence="2" type="ORF">MHA01_00720</name>
</gene>
<reference evidence="2 3" key="1">
    <citation type="submission" date="2019-07" db="EMBL/GenBank/DDBJ databases">
        <title>Whole genome shotgun sequence of Marinococcus halophilus NBRC 102359.</title>
        <authorList>
            <person name="Hosoyama A."/>
            <person name="Uohara A."/>
            <person name="Ohji S."/>
            <person name="Ichikawa N."/>
        </authorList>
    </citation>
    <scope>NUCLEOTIDE SEQUENCE [LARGE SCALE GENOMIC DNA]</scope>
    <source>
        <strain evidence="2 3">NBRC 102359</strain>
    </source>
</reference>
<name>A0A510Y3K9_MARHA</name>
<sequence length="99" mass="11236">MKFSEMNKAQLREARNELTQELKTKTVLRPTKVMNLTDNGVQIEGGKVPANFERDGVGGDLYIRSKCSRHSGSQISVIELLEVENVINDFYDAYINDQE</sequence>